<evidence type="ECO:0000256" key="1">
    <source>
        <dbReference type="SAM" id="MobiDB-lite"/>
    </source>
</evidence>
<comment type="caution">
    <text evidence="4">The sequence shown here is derived from an EMBL/GenBank/DDBJ whole genome shotgun (WGS) entry which is preliminary data.</text>
</comment>
<feature type="domain" description="FtsX extracellular" evidence="3">
    <location>
        <begin position="79"/>
        <end position="179"/>
    </location>
</feature>
<reference evidence="4 5" key="1">
    <citation type="submission" date="2024-05" db="EMBL/GenBank/DDBJ databases">
        <title>Microbispora sp.ZYX-F-249.</title>
        <authorList>
            <person name="Xie H."/>
        </authorList>
    </citation>
    <scope>NUCLEOTIDE SEQUENCE [LARGE SCALE GENOMIC DNA]</scope>
    <source>
        <strain evidence="4 5">ZYX-F-249</strain>
    </source>
</reference>
<sequence length="305" mass="33227">MTAVSGERTRWTRPLAVVAAVLLVASCATAGPPARPRPVAPPSPSGSATPWPPPDDPWPGTSALTPLPPPDGPWPETGELSVFFCARSSVFDACAERGAATSREIRRVRALLAASPEVKKVRFISQAEELRRERKMSRDRPDILETLELEDMAASYWVRVGSGDWPALIRRLSASPGVSTAFAFRDDFWPDKADVMVQLCVRTDAAEGPCARRGFATLAEKNAVLDRIDDLPGLDEVYFQARSHQGSAWHRRHVPDSAPVPGLPEVFYLKFTSPPVLSDVSRALRDAEGVLLVGAVDATTKDRRL</sequence>
<feature type="chain" id="PRO_5045413626" evidence="2">
    <location>
        <begin position="31"/>
        <end position="305"/>
    </location>
</feature>
<keyword evidence="2" id="KW-0732">Signal</keyword>
<accession>A0ABV0B1G3</accession>
<evidence type="ECO:0000259" key="3">
    <source>
        <dbReference type="Pfam" id="PF18075"/>
    </source>
</evidence>
<organism evidence="4 5">
    <name type="scientific">Microbispora maris</name>
    <dbReference type="NCBI Taxonomy" id="3144104"/>
    <lineage>
        <taxon>Bacteria</taxon>
        <taxon>Bacillati</taxon>
        <taxon>Actinomycetota</taxon>
        <taxon>Actinomycetes</taxon>
        <taxon>Streptosporangiales</taxon>
        <taxon>Streptosporangiaceae</taxon>
        <taxon>Microbispora</taxon>
    </lineage>
</organism>
<gene>
    <name evidence="4" type="ORF">AAH991_34150</name>
</gene>
<dbReference type="Proteomes" id="UP001447516">
    <property type="component" value="Unassembled WGS sequence"/>
</dbReference>
<dbReference type="InterPro" id="IPR040690">
    <property type="entry name" value="FtsX_ECD"/>
</dbReference>
<dbReference type="EMBL" id="JBDJAW010000045">
    <property type="protein sequence ID" value="MEN3540197.1"/>
    <property type="molecule type" value="Genomic_DNA"/>
</dbReference>
<proteinExistence type="predicted"/>
<evidence type="ECO:0000313" key="4">
    <source>
        <dbReference type="EMBL" id="MEN3540197.1"/>
    </source>
</evidence>
<dbReference type="Pfam" id="PF18075">
    <property type="entry name" value="FtsX_ECD"/>
    <property type="match status" value="1"/>
</dbReference>
<name>A0ABV0B1G3_9ACTN</name>
<feature type="region of interest" description="Disordered" evidence="1">
    <location>
        <begin position="31"/>
        <end position="72"/>
    </location>
</feature>
<feature type="signal peptide" evidence="2">
    <location>
        <begin position="1"/>
        <end position="30"/>
    </location>
</feature>
<evidence type="ECO:0000313" key="5">
    <source>
        <dbReference type="Proteomes" id="UP001447516"/>
    </source>
</evidence>
<evidence type="ECO:0000256" key="2">
    <source>
        <dbReference type="SAM" id="SignalP"/>
    </source>
</evidence>
<protein>
    <submittedName>
        <fullName evidence="4">Permease-like cell division protein FtsX</fullName>
    </submittedName>
</protein>
<keyword evidence="5" id="KW-1185">Reference proteome</keyword>
<feature type="compositionally biased region" description="Pro residues" evidence="1">
    <location>
        <begin position="33"/>
        <end position="57"/>
    </location>
</feature>
<dbReference type="RefSeq" id="WP_346230057.1">
    <property type="nucleotide sequence ID" value="NZ_JBDJAW010000045.1"/>
</dbReference>
<dbReference type="Gene3D" id="3.30.70.3040">
    <property type="match status" value="2"/>
</dbReference>